<dbReference type="AlphaFoldDB" id="A0A9Q3CBN0"/>
<dbReference type="Proteomes" id="UP000765509">
    <property type="component" value="Unassembled WGS sequence"/>
</dbReference>
<accession>A0A9Q3CBN0</accession>
<evidence type="ECO:0000313" key="3">
    <source>
        <dbReference type="Proteomes" id="UP000765509"/>
    </source>
</evidence>
<evidence type="ECO:0000313" key="2">
    <source>
        <dbReference type="EMBL" id="MBW0480043.1"/>
    </source>
</evidence>
<reference evidence="2" key="1">
    <citation type="submission" date="2021-03" db="EMBL/GenBank/DDBJ databases">
        <title>Draft genome sequence of rust myrtle Austropuccinia psidii MF-1, a brazilian biotype.</title>
        <authorList>
            <person name="Quecine M.C."/>
            <person name="Pachon D.M.R."/>
            <person name="Bonatelli M.L."/>
            <person name="Correr F.H."/>
            <person name="Franceschini L.M."/>
            <person name="Leite T.F."/>
            <person name="Margarido G.R.A."/>
            <person name="Almeida C.A."/>
            <person name="Ferrarezi J.A."/>
            <person name="Labate C.A."/>
        </authorList>
    </citation>
    <scope>NUCLEOTIDE SEQUENCE</scope>
    <source>
        <strain evidence="2">MF-1</strain>
    </source>
</reference>
<comment type="caution">
    <text evidence="2">The sequence shown here is derived from an EMBL/GenBank/DDBJ whole genome shotgun (WGS) entry which is preliminary data.</text>
</comment>
<name>A0A9Q3CBN0_9BASI</name>
<feature type="compositionally biased region" description="Basic and acidic residues" evidence="1">
    <location>
        <begin position="31"/>
        <end position="77"/>
    </location>
</feature>
<feature type="region of interest" description="Disordered" evidence="1">
    <location>
        <begin position="31"/>
        <end position="94"/>
    </location>
</feature>
<proteinExistence type="predicted"/>
<gene>
    <name evidence="2" type="ORF">O181_019758</name>
</gene>
<evidence type="ECO:0000256" key="1">
    <source>
        <dbReference type="SAM" id="MobiDB-lite"/>
    </source>
</evidence>
<dbReference type="EMBL" id="AVOT02005817">
    <property type="protein sequence ID" value="MBW0480043.1"/>
    <property type="molecule type" value="Genomic_DNA"/>
</dbReference>
<sequence>MASLNRGLDQKRAEIFFQVFGWLNELLSSGEEVHGPRKDRGSSEELDTHELQIRSPTDKSLIEKPKYIFRGPEEQVGPRKIQQPSGSFSSPHQK</sequence>
<organism evidence="2 3">
    <name type="scientific">Austropuccinia psidii MF-1</name>
    <dbReference type="NCBI Taxonomy" id="1389203"/>
    <lineage>
        <taxon>Eukaryota</taxon>
        <taxon>Fungi</taxon>
        <taxon>Dikarya</taxon>
        <taxon>Basidiomycota</taxon>
        <taxon>Pucciniomycotina</taxon>
        <taxon>Pucciniomycetes</taxon>
        <taxon>Pucciniales</taxon>
        <taxon>Sphaerophragmiaceae</taxon>
        <taxon>Austropuccinia</taxon>
    </lineage>
</organism>
<protein>
    <submittedName>
        <fullName evidence="2">Uncharacterized protein</fullName>
    </submittedName>
</protein>
<feature type="compositionally biased region" description="Polar residues" evidence="1">
    <location>
        <begin position="82"/>
        <end position="94"/>
    </location>
</feature>
<keyword evidence="3" id="KW-1185">Reference proteome</keyword>